<dbReference type="RefSeq" id="WP_188692423.1">
    <property type="nucleotide sequence ID" value="NZ_BMIR01000007.1"/>
</dbReference>
<dbReference type="EMBL" id="BMIR01000007">
    <property type="protein sequence ID" value="GGE39429.1"/>
    <property type="molecule type" value="Genomic_DNA"/>
</dbReference>
<sequence length="128" mass="14801">MKAQFSIGDIIKVRSKTGEYVAKLLEYRNEQMAVAETLAVLKHPTQGDLHQPNEVNVPLFHQRRAHAFHEKVVVNRSAMSAYTGEVPNYEQSLKQALQDKMAQLQTRQDSWAEKSYALLQELEQEYFH</sequence>
<evidence type="ECO:0000313" key="2">
    <source>
        <dbReference type="Proteomes" id="UP000628775"/>
    </source>
</evidence>
<protein>
    <submittedName>
        <fullName evidence="1">Kinase-associated protein B</fullName>
    </submittedName>
</protein>
<dbReference type="Gene3D" id="2.30.30.430">
    <property type="entry name" value="Kinase associated protein B domain"/>
    <property type="match status" value="1"/>
</dbReference>
<organism evidence="1 2">
    <name type="scientific">Pullulanibacillus camelliae</name>
    <dbReference type="NCBI Taxonomy" id="1707096"/>
    <lineage>
        <taxon>Bacteria</taxon>
        <taxon>Bacillati</taxon>
        <taxon>Bacillota</taxon>
        <taxon>Bacilli</taxon>
        <taxon>Bacillales</taxon>
        <taxon>Sporolactobacillaceae</taxon>
        <taxon>Pullulanibacillus</taxon>
    </lineage>
</organism>
<dbReference type="InterPro" id="IPR014916">
    <property type="entry name" value="KapB"/>
</dbReference>
<dbReference type="Proteomes" id="UP000628775">
    <property type="component" value="Unassembled WGS sequence"/>
</dbReference>
<dbReference type="SUPFAM" id="SSF141251">
    <property type="entry name" value="Kinase-associated protein B-like"/>
    <property type="match status" value="1"/>
</dbReference>
<accession>A0A8J2YGI8</accession>
<reference evidence="1" key="2">
    <citation type="submission" date="2020-09" db="EMBL/GenBank/DDBJ databases">
        <authorList>
            <person name="Sun Q."/>
            <person name="Zhou Y."/>
        </authorList>
    </citation>
    <scope>NUCLEOTIDE SEQUENCE</scope>
    <source>
        <strain evidence="1">CGMCC 1.15371</strain>
    </source>
</reference>
<dbReference type="Pfam" id="PF08810">
    <property type="entry name" value="KapB"/>
    <property type="match status" value="1"/>
</dbReference>
<proteinExistence type="predicted"/>
<dbReference type="GO" id="GO:0016301">
    <property type="term" value="F:kinase activity"/>
    <property type="evidence" value="ECO:0007669"/>
    <property type="project" value="UniProtKB-KW"/>
</dbReference>
<keyword evidence="1" id="KW-0418">Kinase</keyword>
<dbReference type="InterPro" id="IPR038080">
    <property type="entry name" value="KapB_sf"/>
</dbReference>
<keyword evidence="1" id="KW-0808">Transferase</keyword>
<keyword evidence="2" id="KW-1185">Reference proteome</keyword>
<evidence type="ECO:0000313" key="1">
    <source>
        <dbReference type="EMBL" id="GGE39429.1"/>
    </source>
</evidence>
<comment type="caution">
    <text evidence="1">The sequence shown here is derived from an EMBL/GenBank/DDBJ whole genome shotgun (WGS) entry which is preliminary data.</text>
</comment>
<reference evidence="1" key="1">
    <citation type="journal article" date="2014" name="Int. J. Syst. Evol. Microbiol.">
        <title>Complete genome sequence of Corynebacterium casei LMG S-19264T (=DSM 44701T), isolated from a smear-ripened cheese.</title>
        <authorList>
            <consortium name="US DOE Joint Genome Institute (JGI-PGF)"/>
            <person name="Walter F."/>
            <person name="Albersmeier A."/>
            <person name="Kalinowski J."/>
            <person name="Ruckert C."/>
        </authorList>
    </citation>
    <scope>NUCLEOTIDE SEQUENCE</scope>
    <source>
        <strain evidence="1">CGMCC 1.15371</strain>
    </source>
</reference>
<name>A0A8J2YGI8_9BACL</name>
<dbReference type="AlphaFoldDB" id="A0A8J2YGI8"/>
<gene>
    <name evidence="1" type="ORF">GCM10011391_17780</name>
</gene>
<dbReference type="SMART" id="SM01298">
    <property type="entry name" value="KapB"/>
    <property type="match status" value="1"/>
</dbReference>